<dbReference type="EMBL" id="JAMSHJ010000003">
    <property type="protein sequence ID" value="KAI5427008.1"/>
    <property type="molecule type" value="Genomic_DNA"/>
</dbReference>
<accession>A0A9D4XVA0</accession>
<comment type="caution">
    <text evidence="2">The sequence shown here is derived from an EMBL/GenBank/DDBJ whole genome shotgun (WGS) entry which is preliminary data.</text>
</comment>
<proteinExistence type="predicted"/>
<reference evidence="2 3" key="1">
    <citation type="journal article" date="2022" name="Nat. Genet.">
        <title>Improved pea reference genome and pan-genome highlight genomic features and evolutionary characteristics.</title>
        <authorList>
            <person name="Yang T."/>
            <person name="Liu R."/>
            <person name="Luo Y."/>
            <person name="Hu S."/>
            <person name="Wang D."/>
            <person name="Wang C."/>
            <person name="Pandey M.K."/>
            <person name="Ge S."/>
            <person name="Xu Q."/>
            <person name="Li N."/>
            <person name="Li G."/>
            <person name="Huang Y."/>
            <person name="Saxena R.K."/>
            <person name="Ji Y."/>
            <person name="Li M."/>
            <person name="Yan X."/>
            <person name="He Y."/>
            <person name="Liu Y."/>
            <person name="Wang X."/>
            <person name="Xiang C."/>
            <person name="Varshney R.K."/>
            <person name="Ding H."/>
            <person name="Gao S."/>
            <person name="Zong X."/>
        </authorList>
    </citation>
    <scope>NUCLEOTIDE SEQUENCE [LARGE SCALE GENOMIC DNA]</scope>
    <source>
        <strain evidence="2 3">cv. Zhongwan 6</strain>
    </source>
</reference>
<dbReference type="PANTHER" id="PTHR31115">
    <property type="entry name" value="OS05G0107300 PROTEIN"/>
    <property type="match status" value="1"/>
</dbReference>
<evidence type="ECO:0000259" key="1">
    <source>
        <dbReference type="PROSITE" id="PS50011"/>
    </source>
</evidence>
<dbReference type="InterPro" id="IPR000719">
    <property type="entry name" value="Prot_kinase_dom"/>
</dbReference>
<evidence type="ECO:0000313" key="2">
    <source>
        <dbReference type="EMBL" id="KAI5427008.1"/>
    </source>
</evidence>
<sequence>MSWKQFVVFFHEELLAFFCNGYRTTQKPEHDDTRNDVEDVPSNRLRSSQKSPIIISSELEYDALDINDKLLLELQSIGISPEPVPEISQTDDEGIFDDITRLEENYQRQVYKKKCLLEGLLKSVSVTKECQEKDFEAHTLDKLVVTAYEKYMACRGRNPLGRRYTSNKVAKQAALGFVKRTLERYHQFEDTGKNCFNEPLFKDMFLAASSQRLPTASSHALPTQRLPTASSHATSHIASEMIDKGTWLADAQTIPPRESSHETRSNIVASFAQDLPMPYGYKSDIWSLGCCMFEIVSHQPAFRAPNNAEVINKISRSAISPLPIAYSSTLKQLIKSMLRKNPEHRPTTADLLRHALNISNVGILC</sequence>
<name>A0A9D4XVA0_PEA</name>
<dbReference type="Gramene" id="Psat03G0243700-T1">
    <property type="protein sequence ID" value="KAI5427008.1"/>
    <property type="gene ID" value="KIW84_032437"/>
</dbReference>
<evidence type="ECO:0000313" key="3">
    <source>
        <dbReference type="Proteomes" id="UP001058974"/>
    </source>
</evidence>
<dbReference type="PANTHER" id="PTHR31115:SF7">
    <property type="entry name" value="PLANT_F27B13-30 PROTEIN"/>
    <property type="match status" value="1"/>
</dbReference>
<dbReference type="Pfam" id="PF00069">
    <property type="entry name" value="Pkinase"/>
    <property type="match status" value="1"/>
</dbReference>
<protein>
    <recommendedName>
        <fullName evidence="1">Protein kinase domain-containing protein</fullName>
    </recommendedName>
</protein>
<dbReference type="Proteomes" id="UP001058974">
    <property type="component" value="Chromosome 3"/>
</dbReference>
<dbReference type="AlphaFoldDB" id="A0A9D4XVA0"/>
<dbReference type="InterPro" id="IPR011009">
    <property type="entry name" value="Kinase-like_dom_sf"/>
</dbReference>
<dbReference type="PROSITE" id="PS50011">
    <property type="entry name" value="PROTEIN_KINASE_DOM"/>
    <property type="match status" value="1"/>
</dbReference>
<dbReference type="Gene3D" id="1.10.510.10">
    <property type="entry name" value="Transferase(Phosphotransferase) domain 1"/>
    <property type="match status" value="1"/>
</dbReference>
<dbReference type="SMART" id="SM00220">
    <property type="entry name" value="S_TKc"/>
    <property type="match status" value="1"/>
</dbReference>
<keyword evidence="3" id="KW-1185">Reference proteome</keyword>
<dbReference type="GO" id="GO:0005524">
    <property type="term" value="F:ATP binding"/>
    <property type="evidence" value="ECO:0007669"/>
    <property type="project" value="InterPro"/>
</dbReference>
<dbReference type="SUPFAM" id="SSF56112">
    <property type="entry name" value="Protein kinase-like (PK-like)"/>
    <property type="match status" value="1"/>
</dbReference>
<organism evidence="2 3">
    <name type="scientific">Pisum sativum</name>
    <name type="common">Garden pea</name>
    <name type="synonym">Lathyrus oleraceus</name>
    <dbReference type="NCBI Taxonomy" id="3888"/>
    <lineage>
        <taxon>Eukaryota</taxon>
        <taxon>Viridiplantae</taxon>
        <taxon>Streptophyta</taxon>
        <taxon>Embryophyta</taxon>
        <taxon>Tracheophyta</taxon>
        <taxon>Spermatophyta</taxon>
        <taxon>Magnoliopsida</taxon>
        <taxon>eudicotyledons</taxon>
        <taxon>Gunneridae</taxon>
        <taxon>Pentapetalae</taxon>
        <taxon>rosids</taxon>
        <taxon>fabids</taxon>
        <taxon>Fabales</taxon>
        <taxon>Fabaceae</taxon>
        <taxon>Papilionoideae</taxon>
        <taxon>50 kb inversion clade</taxon>
        <taxon>NPAAA clade</taxon>
        <taxon>Hologalegina</taxon>
        <taxon>IRL clade</taxon>
        <taxon>Fabeae</taxon>
        <taxon>Lathyrus</taxon>
    </lineage>
</organism>
<gene>
    <name evidence="2" type="ORF">KIW84_032437</name>
</gene>
<dbReference type="GO" id="GO:0004672">
    <property type="term" value="F:protein kinase activity"/>
    <property type="evidence" value="ECO:0007669"/>
    <property type="project" value="InterPro"/>
</dbReference>
<feature type="domain" description="Protein kinase" evidence="1">
    <location>
        <begin position="1"/>
        <end position="357"/>
    </location>
</feature>